<evidence type="ECO:0000313" key="2">
    <source>
        <dbReference type="Proteomes" id="UP001148838"/>
    </source>
</evidence>
<protein>
    <submittedName>
        <fullName evidence="1">Uncharacterized protein</fullName>
    </submittedName>
</protein>
<evidence type="ECO:0000313" key="1">
    <source>
        <dbReference type="EMBL" id="KAJ4434178.1"/>
    </source>
</evidence>
<keyword evidence="2" id="KW-1185">Reference proteome</keyword>
<accession>A0ABQ8SJG0</accession>
<reference evidence="1 2" key="1">
    <citation type="journal article" date="2022" name="Allergy">
        <title>Genome assembly and annotation of Periplaneta americana reveal a comprehensive cockroach allergen profile.</title>
        <authorList>
            <person name="Wang L."/>
            <person name="Xiong Q."/>
            <person name="Saelim N."/>
            <person name="Wang L."/>
            <person name="Nong W."/>
            <person name="Wan A.T."/>
            <person name="Shi M."/>
            <person name="Liu X."/>
            <person name="Cao Q."/>
            <person name="Hui J.H.L."/>
            <person name="Sookrung N."/>
            <person name="Leung T.F."/>
            <person name="Tungtrongchitr A."/>
            <person name="Tsui S.K.W."/>
        </authorList>
    </citation>
    <scope>NUCLEOTIDE SEQUENCE [LARGE SCALE GENOMIC DNA]</scope>
    <source>
        <strain evidence="1">PWHHKU_190912</strain>
    </source>
</reference>
<proteinExistence type="predicted"/>
<organism evidence="1 2">
    <name type="scientific">Periplaneta americana</name>
    <name type="common">American cockroach</name>
    <name type="synonym">Blatta americana</name>
    <dbReference type="NCBI Taxonomy" id="6978"/>
    <lineage>
        <taxon>Eukaryota</taxon>
        <taxon>Metazoa</taxon>
        <taxon>Ecdysozoa</taxon>
        <taxon>Arthropoda</taxon>
        <taxon>Hexapoda</taxon>
        <taxon>Insecta</taxon>
        <taxon>Pterygota</taxon>
        <taxon>Neoptera</taxon>
        <taxon>Polyneoptera</taxon>
        <taxon>Dictyoptera</taxon>
        <taxon>Blattodea</taxon>
        <taxon>Blattoidea</taxon>
        <taxon>Blattidae</taxon>
        <taxon>Blattinae</taxon>
        <taxon>Periplaneta</taxon>
    </lineage>
</organism>
<dbReference type="Proteomes" id="UP001148838">
    <property type="component" value="Unassembled WGS sequence"/>
</dbReference>
<name>A0ABQ8SJG0_PERAM</name>
<comment type="caution">
    <text evidence="1">The sequence shown here is derived from an EMBL/GenBank/DDBJ whole genome shotgun (WGS) entry which is preliminary data.</text>
</comment>
<gene>
    <name evidence="1" type="ORF">ANN_22726</name>
</gene>
<sequence>MCYISTVSTATWCDVSANSWEKAESHAQIGLKVIEISPATSKRGAAHPALTTPTKKARICIHRTGSSSSVCGEEFRSIVIHRELAAQRTLWQHAAVAQIRVRKPQTYSFDPRWLHDLNGCYLVTPTGVVAVIKEQRLRVFENKVLRKIFGTKRDEVAGEWRKLHNAKLHALYSSPDIKSRRLRWAGHVARMSESRNAYRVSVWRSDGKRPLGISRRRWGDNI</sequence>
<dbReference type="EMBL" id="JAJSOF020000025">
    <property type="protein sequence ID" value="KAJ4434178.1"/>
    <property type="molecule type" value="Genomic_DNA"/>
</dbReference>